<feature type="signal peptide" evidence="5">
    <location>
        <begin position="1"/>
        <end position="22"/>
    </location>
</feature>
<evidence type="ECO:0000256" key="5">
    <source>
        <dbReference type="SAM" id="SignalP"/>
    </source>
</evidence>
<evidence type="ECO:0000256" key="4">
    <source>
        <dbReference type="ARBA" id="ARBA00023295"/>
    </source>
</evidence>
<dbReference type="OrthoDB" id="9801493at2"/>
<evidence type="ECO:0000256" key="1">
    <source>
        <dbReference type="ARBA" id="ARBA00001678"/>
    </source>
</evidence>
<dbReference type="GO" id="GO:0000272">
    <property type="term" value="P:polysaccharide catabolic process"/>
    <property type="evidence" value="ECO:0007669"/>
    <property type="project" value="InterPro"/>
</dbReference>
<feature type="domain" description="Glycoside hydrolase family 5" evidence="6">
    <location>
        <begin position="25"/>
        <end position="434"/>
    </location>
</feature>
<dbReference type="Pfam" id="PF26410">
    <property type="entry name" value="GH5_mannosidase"/>
    <property type="match status" value="1"/>
</dbReference>
<feature type="chain" id="PRO_5019418471" description="mannan endo-1,4-beta-mannosidase" evidence="5">
    <location>
        <begin position="23"/>
        <end position="436"/>
    </location>
</feature>
<dbReference type="AlphaFoldDB" id="A0A419SBM5"/>
<keyword evidence="5" id="KW-0732">Signal</keyword>
<dbReference type="InterPro" id="IPR001547">
    <property type="entry name" value="Glyco_hydro_5"/>
</dbReference>
<proteinExistence type="predicted"/>
<evidence type="ECO:0000259" key="6">
    <source>
        <dbReference type="Pfam" id="PF26410"/>
    </source>
</evidence>
<dbReference type="EMBL" id="MBTA01000001">
    <property type="protein sequence ID" value="RKD20225.1"/>
    <property type="molecule type" value="Genomic_DNA"/>
</dbReference>
<dbReference type="Gene3D" id="3.20.20.80">
    <property type="entry name" value="Glycosidases"/>
    <property type="match status" value="1"/>
</dbReference>
<dbReference type="SUPFAM" id="SSF51445">
    <property type="entry name" value="(Trans)glycosidases"/>
    <property type="match status" value="1"/>
</dbReference>
<protein>
    <recommendedName>
        <fullName evidence="2">mannan endo-1,4-beta-mannosidase</fullName>
        <ecNumber evidence="2">3.2.1.78</ecNumber>
    </recommendedName>
</protein>
<keyword evidence="8" id="KW-1185">Reference proteome</keyword>
<dbReference type="InterPro" id="IPR017853">
    <property type="entry name" value="GH"/>
</dbReference>
<dbReference type="PANTHER" id="PTHR31451">
    <property type="match status" value="1"/>
</dbReference>
<dbReference type="EC" id="3.2.1.78" evidence="2"/>
<evidence type="ECO:0000313" key="7">
    <source>
        <dbReference type="EMBL" id="RKD20225.1"/>
    </source>
</evidence>
<keyword evidence="4" id="KW-0326">Glycosidase</keyword>
<dbReference type="RefSeq" id="WP_120180138.1">
    <property type="nucleotide sequence ID" value="NZ_MBTA01000001.1"/>
</dbReference>
<dbReference type="GO" id="GO:0016985">
    <property type="term" value="F:mannan endo-1,4-beta-mannosidase activity"/>
    <property type="evidence" value="ECO:0007669"/>
    <property type="project" value="TreeGrafter"/>
</dbReference>
<comment type="catalytic activity">
    <reaction evidence="1">
        <text>Random hydrolysis of (1-&gt;4)-beta-D-mannosidic linkages in mannans, galactomannans and glucomannans.</text>
        <dbReference type="EC" id="3.2.1.78"/>
    </reaction>
</comment>
<keyword evidence="3" id="KW-0378">Hydrolase</keyword>
<evidence type="ECO:0000256" key="2">
    <source>
        <dbReference type="ARBA" id="ARBA00012706"/>
    </source>
</evidence>
<accession>A0A419SBM5</accession>
<name>A0A419SBM5_9SPHI</name>
<organism evidence="7 8">
    <name type="scientific">Pelobium manganitolerans</name>
    <dbReference type="NCBI Taxonomy" id="1842495"/>
    <lineage>
        <taxon>Bacteria</taxon>
        <taxon>Pseudomonadati</taxon>
        <taxon>Bacteroidota</taxon>
        <taxon>Sphingobacteriia</taxon>
        <taxon>Sphingobacteriales</taxon>
        <taxon>Sphingobacteriaceae</taxon>
        <taxon>Pelobium</taxon>
    </lineage>
</organism>
<sequence length="436" mass="49880">MKTIRGFGLFMFLLSFAFGGYAQNDFVKVQNQHFTVNGKPYYFIGTNYWYGGLLALQKDPKHGKQRLIEELDFLKSKGVDNLRVLVGSEGEGKINGVDRVKPVLQKSQGVYSKEILEGLDFLLTEMAKRKMYAVLFLSNNWEWSGGFLQYLNWNGRTDLETMQKKMSWDELRDETSKFYTCEPCKNDYLKQLDYIFAHTSIYTGKKYVDDATIMAWELANEPRPMRATAIPAFKTWIKEVAQYIKSKDPHHLVTIGSEGTQGTEDSLALWKEIHSYPEIDYSTIHIWAKNWGWFKADSIKEALPLILSNTKNYIRLHATAAEAINKPLVVEEFGLPRDAHDFKAGTATQYRDQLYQVVLDELLAGAKNRGVVGGLNFWGFGGTSRPIEGQVFWKDGDDFSGDPPQEEQGLNTVYDNDKSTWKLIRKYAKAIKKALD</sequence>
<evidence type="ECO:0000313" key="8">
    <source>
        <dbReference type="Proteomes" id="UP000283433"/>
    </source>
</evidence>
<reference evidence="7 8" key="1">
    <citation type="submission" date="2016-07" db="EMBL/GenBank/DDBJ databases">
        <title>Genome of Pelobium manganitolerans.</title>
        <authorList>
            <person name="Wu S."/>
            <person name="Wang G."/>
        </authorList>
    </citation>
    <scope>NUCLEOTIDE SEQUENCE [LARGE SCALE GENOMIC DNA]</scope>
    <source>
        <strain evidence="7 8">YS-25</strain>
    </source>
</reference>
<dbReference type="InterPro" id="IPR045053">
    <property type="entry name" value="MAN-like"/>
</dbReference>
<comment type="caution">
    <text evidence="7">The sequence shown here is derived from an EMBL/GenBank/DDBJ whole genome shotgun (WGS) entry which is preliminary data.</text>
</comment>
<dbReference type="Proteomes" id="UP000283433">
    <property type="component" value="Unassembled WGS sequence"/>
</dbReference>
<evidence type="ECO:0000256" key="3">
    <source>
        <dbReference type="ARBA" id="ARBA00022801"/>
    </source>
</evidence>
<dbReference type="PANTHER" id="PTHR31451:SF40">
    <property type="entry name" value="GLYCOSIDE HYDROLASE FAMILY 5 DOMAIN-CONTAINING PROTEIN"/>
    <property type="match status" value="1"/>
</dbReference>
<gene>
    <name evidence="7" type="ORF">BCY91_00955</name>
</gene>